<comment type="catalytic activity">
    <reaction evidence="18 19">
        <text>UDP-N-acetyl-alpha-D-muramate + NADP(+) = UDP-N-acetyl-3-O-(1-carboxyvinyl)-alpha-D-glucosamine + NADPH + H(+)</text>
        <dbReference type="Rhea" id="RHEA:12248"/>
        <dbReference type="ChEBI" id="CHEBI:15378"/>
        <dbReference type="ChEBI" id="CHEBI:57783"/>
        <dbReference type="ChEBI" id="CHEBI:58349"/>
        <dbReference type="ChEBI" id="CHEBI:68483"/>
        <dbReference type="ChEBI" id="CHEBI:70757"/>
        <dbReference type="EC" id="1.3.1.98"/>
    </reaction>
</comment>
<evidence type="ECO:0000256" key="4">
    <source>
        <dbReference type="ARBA" id="ARBA00004752"/>
    </source>
</evidence>
<evidence type="ECO:0000256" key="12">
    <source>
        <dbReference type="ARBA" id="ARBA00022960"/>
    </source>
</evidence>
<dbReference type="GO" id="GO:0005829">
    <property type="term" value="C:cytosol"/>
    <property type="evidence" value="ECO:0007669"/>
    <property type="project" value="TreeGrafter"/>
</dbReference>
<dbReference type="GO" id="GO:0051301">
    <property type="term" value="P:cell division"/>
    <property type="evidence" value="ECO:0007669"/>
    <property type="project" value="UniProtKB-KW"/>
</dbReference>
<keyword evidence="12 19" id="KW-0133">Cell shape</keyword>
<keyword evidence="13 19" id="KW-0573">Peptidoglycan synthesis</keyword>
<evidence type="ECO:0000256" key="18">
    <source>
        <dbReference type="ARBA" id="ARBA00048914"/>
    </source>
</evidence>
<dbReference type="RefSeq" id="WP_095910391.1">
    <property type="nucleotide sequence ID" value="NZ_CALAHR010000022.1"/>
</dbReference>
<dbReference type="PANTHER" id="PTHR21071">
    <property type="entry name" value="UDP-N-ACETYLENOLPYRUVOYLGLUCOSAMINE REDUCTASE"/>
    <property type="match status" value="1"/>
</dbReference>
<dbReference type="Gene3D" id="3.90.78.10">
    <property type="entry name" value="UDP-N-acetylenolpyruvoylglucosamine reductase, C-terminal domain"/>
    <property type="match status" value="1"/>
</dbReference>
<keyword evidence="14 19" id="KW-0560">Oxidoreductase</keyword>
<evidence type="ECO:0000256" key="11">
    <source>
        <dbReference type="ARBA" id="ARBA00022857"/>
    </source>
</evidence>
<evidence type="ECO:0000256" key="16">
    <source>
        <dbReference type="ARBA" id="ARBA00023316"/>
    </source>
</evidence>
<evidence type="ECO:0000256" key="13">
    <source>
        <dbReference type="ARBA" id="ARBA00022984"/>
    </source>
</evidence>
<dbReference type="NCBIfam" id="NF000755">
    <property type="entry name" value="PRK00046.1"/>
    <property type="match status" value="1"/>
</dbReference>
<dbReference type="InterPro" id="IPR016166">
    <property type="entry name" value="FAD-bd_PCMH"/>
</dbReference>
<keyword evidence="16 19" id="KW-0961">Cell wall biogenesis/degradation</keyword>
<name>A0A250FPT0_9FLAO</name>
<comment type="pathway">
    <text evidence="4 19">Cell wall biogenesis; peptidoglycan biosynthesis.</text>
</comment>
<comment type="subcellular location">
    <subcellularLocation>
        <location evidence="3 19">Cytoplasm</location>
    </subcellularLocation>
</comment>
<evidence type="ECO:0000313" key="22">
    <source>
        <dbReference type="Proteomes" id="UP000217250"/>
    </source>
</evidence>
<evidence type="ECO:0000256" key="1">
    <source>
        <dbReference type="ARBA" id="ARBA00001974"/>
    </source>
</evidence>
<dbReference type="UniPathway" id="UPA00219"/>
<feature type="active site" evidence="19">
    <location>
        <position position="329"/>
    </location>
</feature>
<organism evidence="21 22">
    <name type="scientific">Capnocytophaga gingivalis</name>
    <dbReference type="NCBI Taxonomy" id="1017"/>
    <lineage>
        <taxon>Bacteria</taxon>
        <taxon>Pseudomonadati</taxon>
        <taxon>Bacteroidota</taxon>
        <taxon>Flavobacteriia</taxon>
        <taxon>Flavobacteriales</taxon>
        <taxon>Flavobacteriaceae</taxon>
        <taxon>Capnocytophaga</taxon>
    </lineage>
</organism>
<dbReference type="EMBL" id="CP022386">
    <property type="protein sequence ID" value="ATA87093.1"/>
    <property type="molecule type" value="Genomic_DNA"/>
</dbReference>
<sequence>MNIHKNISLQAYNTFGIEQKAALLIEAYDTKDILEALRSYPNLIVLGGGSNILLTQEIQTPILKIMQKGISVEKETDSHVWIKAQAGEVWSDFVDSCVARGYGGLENLSLIYGTVGAAPVQNIGAYGVELKDVLSSCEVLDRESGQTMTLLKENCHFGYRDSLFKQQKGRYIILSATFCQTKRDHLFKTHYGDIRALLQEKGWGETPELISKVIKEIRLSKLPNPTELGNSGSFFKNPVIPREQFLSLQERYPTMPHFEISTEEVKVPAAFLIETCELKGFRIDKVGVHHRQPLVLVNFGGATGEEVLALARHIQKRVLNRFGIQLEMEVNVW</sequence>
<dbReference type="InterPro" id="IPR011601">
    <property type="entry name" value="MurB_C"/>
</dbReference>
<comment type="function">
    <text evidence="2 19">Cell wall formation.</text>
</comment>
<feature type="domain" description="FAD-binding PCMH-type" evidence="20">
    <location>
        <begin position="17"/>
        <end position="183"/>
    </location>
</feature>
<dbReference type="SUPFAM" id="SSF56194">
    <property type="entry name" value="Uridine diphospho-N-Acetylenolpyruvylglucosamine reductase, MurB, C-terminal domain"/>
    <property type="match status" value="1"/>
</dbReference>
<evidence type="ECO:0000259" key="20">
    <source>
        <dbReference type="PROSITE" id="PS51387"/>
    </source>
</evidence>
<keyword evidence="9 19" id="KW-0285">Flavoprotein</keyword>
<dbReference type="AlphaFoldDB" id="A0A250FPT0"/>
<dbReference type="Gene3D" id="3.30.43.10">
    <property type="entry name" value="Uridine Diphospho-n-acetylenolpyruvylglucosamine Reductase, domain 2"/>
    <property type="match status" value="1"/>
</dbReference>
<evidence type="ECO:0000256" key="9">
    <source>
        <dbReference type="ARBA" id="ARBA00022630"/>
    </source>
</evidence>
<evidence type="ECO:0000256" key="19">
    <source>
        <dbReference type="HAMAP-Rule" id="MF_00037"/>
    </source>
</evidence>
<evidence type="ECO:0000256" key="5">
    <source>
        <dbReference type="ARBA" id="ARBA00012518"/>
    </source>
</evidence>
<evidence type="ECO:0000256" key="3">
    <source>
        <dbReference type="ARBA" id="ARBA00004496"/>
    </source>
</evidence>
<dbReference type="PANTHER" id="PTHR21071:SF4">
    <property type="entry name" value="UDP-N-ACETYLENOLPYRUVOYLGLUCOSAMINE REDUCTASE"/>
    <property type="match status" value="1"/>
</dbReference>
<keyword evidence="10 19" id="KW-0274">FAD</keyword>
<dbReference type="GO" id="GO:0071555">
    <property type="term" value="P:cell wall organization"/>
    <property type="evidence" value="ECO:0007669"/>
    <property type="project" value="UniProtKB-KW"/>
</dbReference>
<evidence type="ECO:0000256" key="8">
    <source>
        <dbReference type="ARBA" id="ARBA00022618"/>
    </source>
</evidence>
<dbReference type="NCBIfam" id="TIGR00179">
    <property type="entry name" value="murB"/>
    <property type="match status" value="1"/>
</dbReference>
<evidence type="ECO:0000256" key="15">
    <source>
        <dbReference type="ARBA" id="ARBA00023306"/>
    </source>
</evidence>
<dbReference type="HAMAP" id="MF_00037">
    <property type="entry name" value="MurB"/>
    <property type="match status" value="1"/>
</dbReference>
<evidence type="ECO:0000313" key="21">
    <source>
        <dbReference type="EMBL" id="ATA87093.1"/>
    </source>
</evidence>
<dbReference type="EC" id="1.3.1.98" evidence="5 19"/>
<dbReference type="SUPFAM" id="SSF56176">
    <property type="entry name" value="FAD-binding/transporter-associated domain-like"/>
    <property type="match status" value="1"/>
</dbReference>
<dbReference type="Gene3D" id="3.30.465.10">
    <property type="match status" value="1"/>
</dbReference>
<keyword evidence="8 19" id="KW-0132">Cell division</keyword>
<dbReference type="InterPro" id="IPR003170">
    <property type="entry name" value="MurB"/>
</dbReference>
<accession>A0A250FPT0</accession>
<gene>
    <name evidence="19" type="primary">murB</name>
    <name evidence="21" type="ORF">CGC50_07935</name>
</gene>
<keyword evidence="15 19" id="KW-0131">Cell cycle</keyword>
<dbReference type="GO" id="GO:0008360">
    <property type="term" value="P:regulation of cell shape"/>
    <property type="evidence" value="ECO:0007669"/>
    <property type="project" value="UniProtKB-KW"/>
</dbReference>
<dbReference type="KEGG" id="cgh:CGC50_07935"/>
<dbReference type="InterPro" id="IPR036318">
    <property type="entry name" value="FAD-bd_PCMH-like_sf"/>
</dbReference>
<dbReference type="Pfam" id="PF02873">
    <property type="entry name" value="MurB_C"/>
    <property type="match status" value="1"/>
</dbReference>
<feature type="active site" description="Proton donor" evidence="19">
    <location>
        <position position="233"/>
    </location>
</feature>
<keyword evidence="7 19" id="KW-0963">Cytoplasm</keyword>
<comment type="similarity">
    <text evidence="19">Belongs to the MurB family.</text>
</comment>
<dbReference type="GO" id="GO:0009252">
    <property type="term" value="P:peptidoglycan biosynthetic process"/>
    <property type="evidence" value="ECO:0007669"/>
    <property type="project" value="UniProtKB-UniRule"/>
</dbReference>
<comment type="cofactor">
    <cofactor evidence="1 19">
        <name>FAD</name>
        <dbReference type="ChEBI" id="CHEBI:57692"/>
    </cofactor>
</comment>
<dbReference type="InterPro" id="IPR016167">
    <property type="entry name" value="FAD-bd_PCMH_sub1"/>
</dbReference>
<keyword evidence="11 19" id="KW-0521">NADP</keyword>
<dbReference type="InterPro" id="IPR036635">
    <property type="entry name" value="MurB_C_sf"/>
</dbReference>
<feature type="active site" evidence="19">
    <location>
        <position position="160"/>
    </location>
</feature>
<dbReference type="InterPro" id="IPR016169">
    <property type="entry name" value="FAD-bd_PCMH_sub2"/>
</dbReference>
<dbReference type="GO" id="GO:0008762">
    <property type="term" value="F:UDP-N-acetylmuramate dehydrogenase activity"/>
    <property type="evidence" value="ECO:0007669"/>
    <property type="project" value="UniProtKB-UniRule"/>
</dbReference>
<dbReference type="GO" id="GO:0071949">
    <property type="term" value="F:FAD binding"/>
    <property type="evidence" value="ECO:0007669"/>
    <property type="project" value="InterPro"/>
</dbReference>
<evidence type="ECO:0000256" key="2">
    <source>
        <dbReference type="ARBA" id="ARBA00003921"/>
    </source>
</evidence>
<dbReference type="PROSITE" id="PS51387">
    <property type="entry name" value="FAD_PCMH"/>
    <property type="match status" value="1"/>
</dbReference>
<proteinExistence type="inferred from homology"/>
<evidence type="ECO:0000256" key="17">
    <source>
        <dbReference type="ARBA" id="ARBA00031026"/>
    </source>
</evidence>
<reference evidence="22" key="1">
    <citation type="submission" date="2017-06" db="EMBL/GenBank/DDBJ databases">
        <title>Capnocytophaga spp. assemblies.</title>
        <authorList>
            <person name="Gulvik C.A."/>
        </authorList>
    </citation>
    <scope>NUCLEOTIDE SEQUENCE [LARGE SCALE GENOMIC DNA]</scope>
    <source>
        <strain evidence="22">H1496</strain>
    </source>
</reference>
<protein>
    <recommendedName>
        <fullName evidence="6 19">UDP-N-acetylenolpyruvoylglucosamine reductase</fullName>
        <ecNumber evidence="5 19">1.3.1.98</ecNumber>
    </recommendedName>
    <alternativeName>
        <fullName evidence="17 19">UDP-N-acetylmuramate dehydrogenase</fullName>
    </alternativeName>
</protein>
<dbReference type="OrthoDB" id="9804753at2"/>
<dbReference type="GeneID" id="84808483"/>
<dbReference type="InterPro" id="IPR006094">
    <property type="entry name" value="Oxid_FAD_bind_N"/>
</dbReference>
<evidence type="ECO:0000256" key="10">
    <source>
        <dbReference type="ARBA" id="ARBA00022827"/>
    </source>
</evidence>
<dbReference type="Proteomes" id="UP000217250">
    <property type="component" value="Chromosome"/>
</dbReference>
<dbReference type="Pfam" id="PF01565">
    <property type="entry name" value="FAD_binding_4"/>
    <property type="match status" value="1"/>
</dbReference>
<evidence type="ECO:0000256" key="14">
    <source>
        <dbReference type="ARBA" id="ARBA00023002"/>
    </source>
</evidence>
<evidence type="ECO:0000256" key="7">
    <source>
        <dbReference type="ARBA" id="ARBA00022490"/>
    </source>
</evidence>
<evidence type="ECO:0000256" key="6">
    <source>
        <dbReference type="ARBA" id="ARBA00015188"/>
    </source>
</evidence>